<dbReference type="Gene3D" id="1.10.287.950">
    <property type="entry name" value="Methyl-accepting chemotaxis protein"/>
    <property type="match status" value="1"/>
</dbReference>
<comment type="similarity">
    <text evidence="3">Belongs to the methyl-accepting chemotaxis (MCP) protein family.</text>
</comment>
<evidence type="ECO:0000259" key="7">
    <source>
        <dbReference type="PROSITE" id="PS50111"/>
    </source>
</evidence>
<dbReference type="Pfam" id="PF00672">
    <property type="entry name" value="HAMP"/>
    <property type="match status" value="1"/>
</dbReference>
<feature type="domain" description="HAMP" evidence="8">
    <location>
        <begin position="329"/>
        <end position="382"/>
    </location>
</feature>
<feature type="domain" description="HAMP" evidence="8">
    <location>
        <begin position="557"/>
        <end position="593"/>
    </location>
</feature>
<dbReference type="GO" id="GO:0006935">
    <property type="term" value="P:chemotaxis"/>
    <property type="evidence" value="ECO:0007669"/>
    <property type="project" value="InterPro"/>
</dbReference>
<dbReference type="PANTHER" id="PTHR43531:SF14">
    <property type="entry name" value="METHYL-ACCEPTING CHEMOTAXIS PROTEIN I-RELATED"/>
    <property type="match status" value="1"/>
</dbReference>
<dbReference type="CDD" id="cd11386">
    <property type="entry name" value="MCP_signal"/>
    <property type="match status" value="1"/>
</dbReference>
<feature type="domain" description="Methyl-accepting transducer" evidence="7">
    <location>
        <begin position="598"/>
        <end position="827"/>
    </location>
</feature>
<dbReference type="PRINTS" id="PR00260">
    <property type="entry name" value="CHEMTRNSDUCR"/>
</dbReference>
<dbReference type="SUPFAM" id="SSF158472">
    <property type="entry name" value="HAMP domain-like"/>
    <property type="match status" value="1"/>
</dbReference>
<dbReference type="STRING" id="80876.SAMN05421779_107103"/>
<gene>
    <name evidence="9" type="ORF">SAMN05421779_107103</name>
</gene>
<dbReference type="Gene3D" id="3.30.450.20">
    <property type="entry name" value="PAS domain"/>
    <property type="match status" value="1"/>
</dbReference>
<dbReference type="RefSeq" id="WP_076401704.1">
    <property type="nucleotide sequence ID" value="NZ_FTOA01000007.1"/>
</dbReference>
<feature type="coiled-coil region" evidence="5">
    <location>
        <begin position="610"/>
        <end position="644"/>
    </location>
</feature>
<dbReference type="Gene3D" id="6.10.340.10">
    <property type="match status" value="1"/>
</dbReference>
<dbReference type="PANTHER" id="PTHR43531">
    <property type="entry name" value="PROTEIN ICFG"/>
    <property type="match status" value="1"/>
</dbReference>
<dbReference type="Pfam" id="PF18947">
    <property type="entry name" value="HAMP_2"/>
    <property type="match status" value="1"/>
</dbReference>
<comment type="subcellular location">
    <subcellularLocation>
        <location evidence="1">Membrane</location>
    </subcellularLocation>
</comment>
<dbReference type="InterPro" id="IPR003660">
    <property type="entry name" value="HAMP_dom"/>
</dbReference>
<keyword evidence="4" id="KW-0807">Transducer</keyword>
<evidence type="ECO:0000259" key="8">
    <source>
        <dbReference type="PROSITE" id="PS50885"/>
    </source>
</evidence>
<dbReference type="FunFam" id="1.10.287.950:FF:000001">
    <property type="entry name" value="Methyl-accepting chemotaxis sensory transducer"/>
    <property type="match status" value="1"/>
</dbReference>
<dbReference type="InterPro" id="IPR051310">
    <property type="entry name" value="MCP_chemotaxis"/>
</dbReference>
<organism evidence="9 10">
    <name type="scientific">Insolitispirillum peregrinum</name>
    <dbReference type="NCBI Taxonomy" id="80876"/>
    <lineage>
        <taxon>Bacteria</taxon>
        <taxon>Pseudomonadati</taxon>
        <taxon>Pseudomonadota</taxon>
        <taxon>Alphaproteobacteria</taxon>
        <taxon>Rhodospirillales</taxon>
        <taxon>Novispirillaceae</taxon>
        <taxon>Insolitispirillum</taxon>
    </lineage>
</organism>
<dbReference type="PROSITE" id="PS50111">
    <property type="entry name" value="CHEMOTAXIS_TRANSDUC_2"/>
    <property type="match status" value="1"/>
</dbReference>
<sequence>MLNNVPIARKLALLCAVFLIPVILLAWLLLDHSGKAINFARKEIDGTVYIDSITDAIDPLTRGHWEALNADGDNLGPTISAALKKADSLIDSSEQRFGATMLSSAQAATARQGLSAYMASGQQGAQFGAESHLAALKALRDLVSRVGDHSNLILDPDLDSYYVMDLVVLRMPTLITNLEKATAVLWTMRAATPIDQQRFMDLLARARSTVESMEGAIAIAVENNDGGQLAASLRPSFLKAADSINAYIRTLELTARMVQGGLDFDRSDIISSHTVMQSAVIQLWKDGLSSLTVLLEARISSLRTELWASLSASILALCLAGVLAAMIARGISRPLSELQRLMARLADGETGISVPARGRQDEVGQMAKALDVFRENAVRTHRMKAALDCVGTPVLVVSSDGTLTDMNNAARQHFHSHSAAISSDIKGFSLTDALGTPIRQVFPKPAFHDMLSNCPQGAQRGQIDLGSRSFDVRVNTVTTERGEHLGMVCEWIDLSERLRMERDIARLVDCGISGDFSQRLDVDSQRGFLRSLAERMNNFVDTVSESLGELVEVNGVLAQGDLMRRIDRPYEGAFQALADNTNQMADRLADIVRKIAESAHAVHNASAEIAQGSEDLATRTEQQAANLEETAAAMEELAVTVRQNAHSAQQADELASEARLAAEKGGRIVGPAVTAMGRIEESSGKISEITTVIEEIAFQTNLLALNAAVEAARAGDAGRGFAVVAAEVRQLAQRTSRSSKEIKELIQRSNVQVQDGVKMVGEVGRALEGIVESITSVAAIIGEIASASREQSSGLDEVNAAVTQMDEMTQQNAALVEETTAAAHSLSVQAEALVDLVSYFRVDDHHTPSHGYSYGWQGTSGWQDADVEDVHHLSHRPRPGLNRPQATAPARPMMSAPGLSRPVAVTRQRPPAPRPSAPHHPGFEQDADWSEF</sequence>
<dbReference type="CDD" id="cd00130">
    <property type="entry name" value="PAS"/>
    <property type="match status" value="1"/>
</dbReference>
<dbReference type="InterPro" id="IPR004090">
    <property type="entry name" value="Chemotax_Me-accpt_rcpt"/>
</dbReference>
<dbReference type="SUPFAM" id="SSF58104">
    <property type="entry name" value="Methyl-accepting chemotaxis protein (MCP) signaling domain"/>
    <property type="match status" value="1"/>
</dbReference>
<dbReference type="CDD" id="cd06225">
    <property type="entry name" value="HAMP"/>
    <property type="match status" value="1"/>
</dbReference>
<accession>A0A1N7PMQ8</accession>
<feature type="region of interest" description="Disordered" evidence="6">
    <location>
        <begin position="873"/>
        <end position="932"/>
    </location>
</feature>
<dbReference type="Pfam" id="PF00015">
    <property type="entry name" value="MCPsignal"/>
    <property type="match status" value="1"/>
</dbReference>
<proteinExistence type="inferred from homology"/>
<evidence type="ECO:0000313" key="9">
    <source>
        <dbReference type="EMBL" id="SIT11934.1"/>
    </source>
</evidence>
<evidence type="ECO:0000313" key="10">
    <source>
        <dbReference type="Proteomes" id="UP000185678"/>
    </source>
</evidence>
<evidence type="ECO:0000256" key="3">
    <source>
        <dbReference type="ARBA" id="ARBA00029447"/>
    </source>
</evidence>
<dbReference type="GO" id="GO:0007165">
    <property type="term" value="P:signal transduction"/>
    <property type="evidence" value="ECO:0007669"/>
    <property type="project" value="UniProtKB-KW"/>
</dbReference>
<evidence type="ECO:0000256" key="6">
    <source>
        <dbReference type="SAM" id="MobiDB-lite"/>
    </source>
</evidence>
<dbReference type="AlphaFoldDB" id="A0A1N7PMQ8"/>
<name>A0A1N7PMQ8_9PROT</name>
<protein>
    <submittedName>
        <fullName evidence="9">Methyl-accepting chemotaxis protein</fullName>
    </submittedName>
</protein>
<evidence type="ECO:0000256" key="5">
    <source>
        <dbReference type="SAM" id="Coils"/>
    </source>
</evidence>
<evidence type="ECO:0000256" key="4">
    <source>
        <dbReference type="PROSITE-ProRule" id="PRU00284"/>
    </source>
</evidence>
<reference evidence="9 10" key="1">
    <citation type="submission" date="2017-01" db="EMBL/GenBank/DDBJ databases">
        <authorList>
            <person name="Mah S.A."/>
            <person name="Swanson W.J."/>
            <person name="Moy G.W."/>
            <person name="Vacquier V.D."/>
        </authorList>
    </citation>
    <scope>NUCLEOTIDE SEQUENCE [LARGE SCALE GENOMIC DNA]</scope>
    <source>
        <strain evidence="9 10">DSM 11589</strain>
    </source>
</reference>
<dbReference type="PROSITE" id="PS50885">
    <property type="entry name" value="HAMP"/>
    <property type="match status" value="3"/>
</dbReference>
<feature type="domain" description="HAMP" evidence="8">
    <location>
        <begin position="513"/>
        <end position="548"/>
    </location>
</feature>
<dbReference type="GO" id="GO:0004888">
    <property type="term" value="F:transmembrane signaling receptor activity"/>
    <property type="evidence" value="ECO:0007669"/>
    <property type="project" value="InterPro"/>
</dbReference>
<dbReference type="InterPro" id="IPR004089">
    <property type="entry name" value="MCPsignal_dom"/>
</dbReference>
<dbReference type="GO" id="GO:0005886">
    <property type="term" value="C:plasma membrane"/>
    <property type="evidence" value="ECO:0007669"/>
    <property type="project" value="TreeGrafter"/>
</dbReference>
<keyword evidence="2" id="KW-0488">Methylation</keyword>
<evidence type="ECO:0000256" key="2">
    <source>
        <dbReference type="ARBA" id="ARBA00022481"/>
    </source>
</evidence>
<dbReference type="Proteomes" id="UP000185678">
    <property type="component" value="Unassembled WGS sequence"/>
</dbReference>
<keyword evidence="10" id="KW-1185">Reference proteome</keyword>
<dbReference type="SMART" id="SM00304">
    <property type="entry name" value="HAMP"/>
    <property type="match status" value="3"/>
</dbReference>
<dbReference type="SMART" id="SM00283">
    <property type="entry name" value="MA"/>
    <property type="match status" value="1"/>
</dbReference>
<evidence type="ECO:0000256" key="1">
    <source>
        <dbReference type="ARBA" id="ARBA00004370"/>
    </source>
</evidence>
<dbReference type="EMBL" id="FTOA01000007">
    <property type="protein sequence ID" value="SIT11934.1"/>
    <property type="molecule type" value="Genomic_DNA"/>
</dbReference>
<dbReference type="OrthoDB" id="354287at2"/>
<keyword evidence="5" id="KW-0175">Coiled coil</keyword>
<dbReference type="InterPro" id="IPR000014">
    <property type="entry name" value="PAS"/>
</dbReference>